<evidence type="ECO:0000313" key="4">
    <source>
        <dbReference type="EMBL" id="GGI87410.1"/>
    </source>
</evidence>
<feature type="compositionally biased region" description="Acidic residues" evidence="1">
    <location>
        <begin position="277"/>
        <end position="325"/>
    </location>
</feature>
<dbReference type="SUPFAM" id="SSF55961">
    <property type="entry name" value="Bet v1-like"/>
    <property type="match status" value="1"/>
</dbReference>
<protein>
    <submittedName>
        <fullName evidence="4">Polyketide cyclase</fullName>
    </submittedName>
    <submittedName>
        <fullName evidence="3">SRPBCC family protein</fullName>
    </submittedName>
</protein>
<comment type="caution">
    <text evidence="4">The sequence shown here is derived from an EMBL/GenBank/DDBJ whole genome shotgun (WGS) entry which is preliminary data.</text>
</comment>
<sequence length="343" mass="38089">MAEQGERSPGVGTLLNELPMDELKKGVFNVATALADRAAGSLTNRLEGVAERLTESAGNGGKGLLSAVTGGGGIGGAVLKSAVGGGLNKVKDKAAGLLGGGKAGGGKKRANVVNIVEHIDVGLPLRVVYDQWTQFEEFPSWTRKVNSVEQESDEKLLWKAQIFLSHRDWEATIVEQVPDERIVWTSKAAKGTVDGSVTFHELAPNMTRVLLVIEYRPKGFFEKTGNLWRAQGRRVRSDLRHIKRHMMTRTILEQDKIEGWRGEIRDAEVVRSHEDALRDEEEYATEEQGEEYGSEERDEDERGYEDEYEDYGGGEDYEPDEEESGERDTRRRERVRSGAGGDR</sequence>
<evidence type="ECO:0000313" key="3">
    <source>
        <dbReference type="EMBL" id="GAA0504034.1"/>
    </source>
</evidence>
<dbReference type="Pfam" id="PF03364">
    <property type="entry name" value="Polyketide_cyc"/>
    <property type="match status" value="1"/>
</dbReference>
<dbReference type="PANTHER" id="PTHR33824:SF7">
    <property type="entry name" value="POLYKETIDE CYCLASE_DEHYDRASE AND LIPID TRANSPORT SUPERFAMILY PROTEIN"/>
    <property type="match status" value="1"/>
</dbReference>
<dbReference type="PANTHER" id="PTHR33824">
    <property type="entry name" value="POLYKETIDE CYCLASE/DEHYDRASE AND LIPID TRANSPORT SUPERFAMILY PROTEIN"/>
    <property type="match status" value="1"/>
</dbReference>
<keyword evidence="6" id="KW-1185">Reference proteome</keyword>
<dbReference type="CDD" id="cd07817">
    <property type="entry name" value="SRPBCC_8"/>
    <property type="match status" value="1"/>
</dbReference>
<dbReference type="AlphaFoldDB" id="A0A917JUJ3"/>
<evidence type="ECO:0000259" key="2">
    <source>
        <dbReference type="Pfam" id="PF03364"/>
    </source>
</evidence>
<proteinExistence type="predicted"/>
<gene>
    <name evidence="3" type="ORF">GCM10009545_02220</name>
    <name evidence="4" type="ORF">GCM10011581_25630</name>
</gene>
<dbReference type="Proteomes" id="UP000597989">
    <property type="component" value="Unassembled WGS sequence"/>
</dbReference>
<dbReference type="EMBL" id="BAAAHC010000001">
    <property type="protein sequence ID" value="GAA0504034.1"/>
    <property type="molecule type" value="Genomic_DNA"/>
</dbReference>
<evidence type="ECO:0000313" key="5">
    <source>
        <dbReference type="Proteomes" id="UP000597989"/>
    </source>
</evidence>
<dbReference type="Proteomes" id="UP001500220">
    <property type="component" value="Unassembled WGS sequence"/>
</dbReference>
<dbReference type="InterPro" id="IPR005031">
    <property type="entry name" value="COQ10_START"/>
</dbReference>
<reference evidence="4 5" key="2">
    <citation type="journal article" date="2014" name="Int. J. Syst. Evol. Microbiol.">
        <title>Complete genome sequence of Corynebacterium casei LMG S-19264T (=DSM 44701T), isolated from a smear-ripened cheese.</title>
        <authorList>
            <consortium name="US DOE Joint Genome Institute (JGI-PGF)"/>
            <person name="Walter F."/>
            <person name="Albersmeier A."/>
            <person name="Kalinowski J."/>
            <person name="Ruckert C."/>
        </authorList>
    </citation>
    <scope>NUCLEOTIDE SEQUENCE [LARGE SCALE GENOMIC DNA]</scope>
    <source>
        <strain evidence="4 5">CGMCC 4.7206</strain>
    </source>
</reference>
<accession>A0A917JUJ3</accession>
<reference evidence="3" key="5">
    <citation type="submission" date="2023-12" db="EMBL/GenBank/DDBJ databases">
        <authorList>
            <person name="Sun Q."/>
            <person name="Inoue M."/>
        </authorList>
    </citation>
    <scope>NUCLEOTIDE SEQUENCE</scope>
    <source>
        <strain evidence="3">JCM 10664</strain>
    </source>
</reference>
<dbReference type="EMBL" id="BMMT01000008">
    <property type="protein sequence ID" value="GGI87410.1"/>
    <property type="molecule type" value="Genomic_DNA"/>
</dbReference>
<dbReference type="Gene3D" id="3.30.530.20">
    <property type="match status" value="1"/>
</dbReference>
<feature type="domain" description="Coenzyme Q-binding protein COQ10 START" evidence="2">
    <location>
        <begin position="121"/>
        <end position="241"/>
    </location>
</feature>
<reference evidence="3" key="1">
    <citation type="journal article" date="2014" name="Int. J. Syst. Evol. Microbiol.">
        <title>Complete genome of a new Firmicutes species belonging to the dominant human colonic microbiota ('Ruminococcus bicirculans') reveals two chromosomes and a selective capacity to utilize plant glucans.</title>
        <authorList>
            <consortium name="NISC Comparative Sequencing Program"/>
            <person name="Wegmann U."/>
            <person name="Louis P."/>
            <person name="Goesmann A."/>
            <person name="Henrissat B."/>
            <person name="Duncan S.H."/>
            <person name="Flint H.J."/>
        </authorList>
    </citation>
    <scope>NUCLEOTIDE SEQUENCE</scope>
    <source>
        <strain evidence="3">JCM 10664</strain>
    </source>
</reference>
<dbReference type="InterPro" id="IPR047137">
    <property type="entry name" value="ORF3"/>
</dbReference>
<organism evidence="4 5">
    <name type="scientific">Saccharopolyspora thermophila</name>
    <dbReference type="NCBI Taxonomy" id="89367"/>
    <lineage>
        <taxon>Bacteria</taxon>
        <taxon>Bacillati</taxon>
        <taxon>Actinomycetota</taxon>
        <taxon>Actinomycetes</taxon>
        <taxon>Pseudonocardiales</taxon>
        <taxon>Pseudonocardiaceae</taxon>
        <taxon>Saccharopolyspora</taxon>
    </lineage>
</organism>
<evidence type="ECO:0000313" key="6">
    <source>
        <dbReference type="Proteomes" id="UP001500220"/>
    </source>
</evidence>
<dbReference type="InterPro" id="IPR023393">
    <property type="entry name" value="START-like_dom_sf"/>
</dbReference>
<reference evidence="4" key="4">
    <citation type="submission" date="2020-09" db="EMBL/GenBank/DDBJ databases">
        <authorList>
            <person name="Sun Q."/>
            <person name="Zhou Y."/>
        </authorList>
    </citation>
    <scope>NUCLEOTIDE SEQUENCE</scope>
    <source>
        <strain evidence="4">CGMCC 4.7206</strain>
    </source>
</reference>
<name>A0A917JUJ3_9PSEU</name>
<reference evidence="6" key="3">
    <citation type="journal article" date="2019" name="Int. J. Syst. Evol. Microbiol.">
        <title>The Global Catalogue of Microorganisms (GCM) 10K type strain sequencing project: providing services to taxonomists for standard genome sequencing and annotation.</title>
        <authorList>
            <consortium name="The Broad Institute Genomics Platform"/>
            <consortium name="The Broad Institute Genome Sequencing Center for Infectious Disease"/>
            <person name="Wu L."/>
            <person name="Ma J."/>
        </authorList>
    </citation>
    <scope>NUCLEOTIDE SEQUENCE [LARGE SCALE GENOMIC DNA]</scope>
    <source>
        <strain evidence="6">JCM 10664</strain>
    </source>
</reference>
<evidence type="ECO:0000256" key="1">
    <source>
        <dbReference type="SAM" id="MobiDB-lite"/>
    </source>
</evidence>
<feature type="region of interest" description="Disordered" evidence="1">
    <location>
        <begin position="271"/>
        <end position="343"/>
    </location>
</feature>
<dbReference type="RefSeq" id="WP_188987580.1">
    <property type="nucleotide sequence ID" value="NZ_BAAAHC010000001.1"/>
</dbReference>